<accession>A0AA88I0Z2</accession>
<name>A0AA88I0Z2_ARTSF</name>
<keyword evidence="1" id="KW-0472">Membrane</keyword>
<evidence type="ECO:0000313" key="3">
    <source>
        <dbReference type="Proteomes" id="UP001187531"/>
    </source>
</evidence>
<keyword evidence="1" id="KW-0812">Transmembrane</keyword>
<comment type="caution">
    <text evidence="2">The sequence shown here is derived from an EMBL/GenBank/DDBJ whole genome shotgun (WGS) entry which is preliminary data.</text>
</comment>
<keyword evidence="1" id="KW-1133">Transmembrane helix</keyword>
<feature type="transmembrane region" description="Helical" evidence="1">
    <location>
        <begin position="157"/>
        <end position="180"/>
    </location>
</feature>
<feature type="transmembrane region" description="Helical" evidence="1">
    <location>
        <begin position="128"/>
        <end position="150"/>
    </location>
</feature>
<dbReference type="Proteomes" id="UP001187531">
    <property type="component" value="Unassembled WGS sequence"/>
</dbReference>
<feature type="non-terminal residue" evidence="2">
    <location>
        <position position="243"/>
    </location>
</feature>
<dbReference type="EMBL" id="JAVRJZ010000010">
    <property type="protein sequence ID" value="KAK2718044.1"/>
    <property type="molecule type" value="Genomic_DNA"/>
</dbReference>
<keyword evidence="3" id="KW-1185">Reference proteome</keyword>
<sequence>FLFYYRSAVPFRVSKYFQLFRKVLFFEMCCLLPCSCCPLRITLLAGGAYAMFQAITGISIASIAIAMYHCETFPDPDDFLFGWAYIYFFGESTKEACVRNGEVWAAIKPPSQGYGNYPTIPEKTNEYFIGYLTLNIIWAIASGIFLLGVLCKRKALYSIWVIVTTFVCVYDLSMAGLYMADVAVAGAKNFGTAIVLPALFSRFLIGWVANVIFVLYAFCAARWFCCKKKDNKFDNEEEKAELC</sequence>
<feature type="transmembrane region" description="Helical" evidence="1">
    <location>
        <begin position="48"/>
        <end position="68"/>
    </location>
</feature>
<reference evidence="2" key="1">
    <citation type="submission" date="2023-07" db="EMBL/GenBank/DDBJ databases">
        <title>Chromosome-level genome assembly of Artemia franciscana.</title>
        <authorList>
            <person name="Jo E."/>
        </authorList>
    </citation>
    <scope>NUCLEOTIDE SEQUENCE</scope>
    <source>
        <tissue evidence="2">Whole body</tissue>
    </source>
</reference>
<dbReference type="AlphaFoldDB" id="A0AA88I0Z2"/>
<evidence type="ECO:0000313" key="2">
    <source>
        <dbReference type="EMBL" id="KAK2718044.1"/>
    </source>
</evidence>
<protein>
    <submittedName>
        <fullName evidence="2">Uncharacterized protein</fullName>
    </submittedName>
</protein>
<evidence type="ECO:0000256" key="1">
    <source>
        <dbReference type="SAM" id="Phobius"/>
    </source>
</evidence>
<gene>
    <name evidence="2" type="ORF">QYM36_006735</name>
</gene>
<proteinExistence type="predicted"/>
<organism evidence="2 3">
    <name type="scientific">Artemia franciscana</name>
    <name type="common">Brine shrimp</name>
    <name type="synonym">Artemia sanfranciscana</name>
    <dbReference type="NCBI Taxonomy" id="6661"/>
    <lineage>
        <taxon>Eukaryota</taxon>
        <taxon>Metazoa</taxon>
        <taxon>Ecdysozoa</taxon>
        <taxon>Arthropoda</taxon>
        <taxon>Crustacea</taxon>
        <taxon>Branchiopoda</taxon>
        <taxon>Anostraca</taxon>
        <taxon>Artemiidae</taxon>
        <taxon>Artemia</taxon>
    </lineage>
</organism>
<feature type="transmembrane region" description="Helical" evidence="1">
    <location>
        <begin position="200"/>
        <end position="225"/>
    </location>
</feature>